<dbReference type="InterPro" id="IPR001810">
    <property type="entry name" value="F-box_dom"/>
</dbReference>
<dbReference type="OrthoDB" id="2095648at2759"/>
<feature type="compositionally biased region" description="Polar residues" evidence="1">
    <location>
        <begin position="15"/>
        <end position="26"/>
    </location>
</feature>
<feature type="compositionally biased region" description="Low complexity" evidence="1">
    <location>
        <begin position="739"/>
        <end position="753"/>
    </location>
</feature>
<feature type="region of interest" description="Disordered" evidence="1">
    <location>
        <begin position="1"/>
        <end position="38"/>
    </location>
</feature>
<dbReference type="GO" id="GO:0019005">
    <property type="term" value="C:SCF ubiquitin ligase complex"/>
    <property type="evidence" value="ECO:0007669"/>
    <property type="project" value="TreeGrafter"/>
</dbReference>
<dbReference type="AlphaFoldDB" id="A0A5E8BV76"/>
<dbReference type="InterPro" id="IPR036047">
    <property type="entry name" value="F-box-like_dom_sf"/>
</dbReference>
<dbReference type="SMART" id="SM00726">
    <property type="entry name" value="UIM"/>
    <property type="match status" value="3"/>
</dbReference>
<dbReference type="EMBL" id="CABVLU010000003">
    <property type="protein sequence ID" value="VVT55323.1"/>
    <property type="molecule type" value="Genomic_DNA"/>
</dbReference>
<dbReference type="Gene3D" id="2.130.10.10">
    <property type="entry name" value="YVTN repeat-like/Quinoprotein amine dehydrogenase"/>
    <property type="match status" value="1"/>
</dbReference>
<dbReference type="GO" id="GO:0031146">
    <property type="term" value="P:SCF-dependent proteasomal ubiquitin-dependent protein catabolic process"/>
    <property type="evidence" value="ECO:0007669"/>
    <property type="project" value="TreeGrafter"/>
</dbReference>
<dbReference type="Pfam" id="PF12937">
    <property type="entry name" value="F-box-like"/>
    <property type="match status" value="1"/>
</dbReference>
<evidence type="ECO:0000259" key="2">
    <source>
        <dbReference type="PROSITE" id="PS50181"/>
    </source>
</evidence>
<feature type="compositionally biased region" description="Basic and acidic residues" evidence="1">
    <location>
        <begin position="628"/>
        <end position="649"/>
    </location>
</feature>
<dbReference type="SUPFAM" id="SSF50978">
    <property type="entry name" value="WD40 repeat-like"/>
    <property type="match status" value="1"/>
</dbReference>
<dbReference type="SMART" id="SM00256">
    <property type="entry name" value="FBOX"/>
    <property type="match status" value="1"/>
</dbReference>
<dbReference type="GeneID" id="43583354"/>
<keyword evidence="4" id="KW-1185">Reference proteome</keyword>
<gene>
    <name evidence="3" type="ORF">SAPINGB_P004539</name>
</gene>
<evidence type="ECO:0000313" key="3">
    <source>
        <dbReference type="EMBL" id="VVT55323.1"/>
    </source>
</evidence>
<dbReference type="InterPro" id="IPR015943">
    <property type="entry name" value="WD40/YVTN_repeat-like_dom_sf"/>
</dbReference>
<dbReference type="Proteomes" id="UP000398389">
    <property type="component" value="Unassembled WGS sequence"/>
</dbReference>
<feature type="domain" description="F-box" evidence="2">
    <location>
        <begin position="64"/>
        <end position="110"/>
    </location>
</feature>
<dbReference type="PROSITE" id="PS50181">
    <property type="entry name" value="FBOX"/>
    <property type="match status" value="1"/>
</dbReference>
<feature type="region of interest" description="Disordered" evidence="1">
    <location>
        <begin position="716"/>
        <end position="761"/>
    </location>
</feature>
<dbReference type="Pfam" id="PF02809">
    <property type="entry name" value="UIM"/>
    <property type="match status" value="3"/>
</dbReference>
<accession>A0A5E8BV76</accession>
<feature type="compositionally biased region" description="Low complexity" evidence="1">
    <location>
        <begin position="1"/>
        <end position="14"/>
    </location>
</feature>
<name>A0A5E8BV76_9ASCO</name>
<dbReference type="GO" id="GO:0005737">
    <property type="term" value="C:cytoplasm"/>
    <property type="evidence" value="ECO:0007669"/>
    <property type="project" value="TreeGrafter"/>
</dbReference>
<dbReference type="Gene3D" id="1.20.1280.50">
    <property type="match status" value="1"/>
</dbReference>
<dbReference type="SUPFAM" id="SSF81383">
    <property type="entry name" value="F-box domain"/>
    <property type="match status" value="1"/>
</dbReference>
<dbReference type="InterPro" id="IPR036322">
    <property type="entry name" value="WD40_repeat_dom_sf"/>
</dbReference>
<dbReference type="PANTHER" id="PTHR12874">
    <property type="entry name" value="F-BOX ONLY PROTEIN 48-RELATED"/>
    <property type="match status" value="1"/>
</dbReference>
<dbReference type="RefSeq" id="XP_031855145.1">
    <property type="nucleotide sequence ID" value="XM_031999254.1"/>
</dbReference>
<dbReference type="PANTHER" id="PTHR12874:SF9">
    <property type="entry name" value="F-BOX ONLY PROTEIN 48"/>
    <property type="match status" value="1"/>
</dbReference>
<protein>
    <recommendedName>
        <fullName evidence="2">F-box domain-containing protein</fullName>
    </recommendedName>
</protein>
<reference evidence="3 4" key="1">
    <citation type="submission" date="2019-09" db="EMBL/GenBank/DDBJ databases">
        <authorList>
            <person name="Brejova B."/>
        </authorList>
    </citation>
    <scope>NUCLEOTIDE SEQUENCE [LARGE SCALE GENOMIC DNA]</scope>
</reference>
<sequence length="786" mass="87413">MPSSVSIPSSQIQITHISPQKSTSESDLPLPPFSQNGFLQDTHQLTSPELSEDNSDLDQNSDSKLNSVHLPSEIMVNIFSWLDLRSLDAAGLVCKRWYRITSDESVWRAAFKNTFEGHENFSRITSSVSWKTEFIERTSALKRWKKASGSRNISFKVPLQDLTRIAVDFIGMRIISFSLMNERGVAVDLSNARVGFPYIRTSRLGNDNEDISGIPDVSKFGMVFPFTNGRVTTVAFSRGVSGREFKRFPVTHEMAAVTSAWTSKTISPKTPNAITCVTGDSRGSVKAWNFLTGEELFKFTLPSWEEEPAQTSRNTGYMPFGDLTPVVHIDSDSEKSIVVCDNGGRIFHYRRDTKDLTFIGTTPINMESEMHLRNGYFTVDFTAGYILSHENDHIVRYRLEKQTASSEANVVKLVTGNITLDKHMLGPFNLDESLYTGIATSTTPKLLPGHGSRFLASFTADNQVHVWDMRQPAKSSNDSIPEIRPLYSIENPFSKQAEVTGVAINSLVLAICSSSANVMIHNALTGKRIRLATSRFPKKILDFSSMGDSPAYQVVLDPDATKCHGVLAINNAVQYFSYGVTTTGQMTKSKGVKKRMAGHRTGAAPAGPRNEDLLKDMEDEYQIAKEIVKRQQNEERRRNSASRASRDSNPETAFLDEMTEEEQLKYALMISQDATGSSSSTPSGSGCAIIDEEEEEEEEDDDDLKAAIELSLKGVENTDNSVESHDKDYDDYDEDIYYKESGSSGRQSFSESSLTNGDGGFFHDTIEEEDIDEDLALALRLSLMEQ</sequence>
<organism evidence="3 4">
    <name type="scientific">Magnusiomyces paraingens</name>
    <dbReference type="NCBI Taxonomy" id="2606893"/>
    <lineage>
        <taxon>Eukaryota</taxon>
        <taxon>Fungi</taxon>
        <taxon>Dikarya</taxon>
        <taxon>Ascomycota</taxon>
        <taxon>Saccharomycotina</taxon>
        <taxon>Dipodascomycetes</taxon>
        <taxon>Dipodascales</taxon>
        <taxon>Dipodascaceae</taxon>
        <taxon>Magnusiomyces</taxon>
    </lineage>
</organism>
<evidence type="ECO:0000313" key="4">
    <source>
        <dbReference type="Proteomes" id="UP000398389"/>
    </source>
</evidence>
<dbReference type="PROSITE" id="PS50330">
    <property type="entry name" value="UIM"/>
    <property type="match status" value="2"/>
</dbReference>
<proteinExistence type="predicted"/>
<dbReference type="Gene3D" id="6.10.140.100">
    <property type="match status" value="1"/>
</dbReference>
<dbReference type="InterPro" id="IPR003903">
    <property type="entry name" value="UIM_dom"/>
</dbReference>
<evidence type="ECO:0000256" key="1">
    <source>
        <dbReference type="SAM" id="MobiDB-lite"/>
    </source>
</evidence>
<feature type="region of interest" description="Disordered" evidence="1">
    <location>
        <begin position="628"/>
        <end position="655"/>
    </location>
</feature>